<proteinExistence type="predicted"/>
<accession>A0A939PN16</accession>
<feature type="transmembrane region" description="Helical" evidence="2">
    <location>
        <begin position="12"/>
        <end position="30"/>
    </location>
</feature>
<organism evidence="3 4">
    <name type="scientific">Actinomadura barringtoniae</name>
    <dbReference type="NCBI Taxonomy" id="1427535"/>
    <lineage>
        <taxon>Bacteria</taxon>
        <taxon>Bacillati</taxon>
        <taxon>Actinomycetota</taxon>
        <taxon>Actinomycetes</taxon>
        <taxon>Streptosporangiales</taxon>
        <taxon>Thermomonosporaceae</taxon>
        <taxon>Actinomadura</taxon>
    </lineage>
</organism>
<dbReference type="AlphaFoldDB" id="A0A939PN16"/>
<dbReference type="RefSeq" id="WP_208263495.1">
    <property type="nucleotide sequence ID" value="NZ_JAGEOJ010000034.1"/>
</dbReference>
<feature type="transmembrane region" description="Helical" evidence="2">
    <location>
        <begin position="42"/>
        <end position="65"/>
    </location>
</feature>
<evidence type="ECO:0000313" key="4">
    <source>
        <dbReference type="Proteomes" id="UP000669179"/>
    </source>
</evidence>
<dbReference type="EMBL" id="JAGEOJ010000034">
    <property type="protein sequence ID" value="MBO2455270.1"/>
    <property type="molecule type" value="Genomic_DNA"/>
</dbReference>
<feature type="compositionally biased region" description="Basic and acidic residues" evidence="1">
    <location>
        <begin position="686"/>
        <end position="706"/>
    </location>
</feature>
<dbReference type="Pfam" id="PF13432">
    <property type="entry name" value="TPR_16"/>
    <property type="match status" value="1"/>
</dbReference>
<evidence type="ECO:0000256" key="1">
    <source>
        <dbReference type="SAM" id="MobiDB-lite"/>
    </source>
</evidence>
<reference evidence="3" key="1">
    <citation type="submission" date="2021-03" db="EMBL/GenBank/DDBJ databases">
        <authorList>
            <person name="Kanchanasin P."/>
            <person name="Saeng-In P."/>
            <person name="Phongsopitanun W."/>
            <person name="Yuki M."/>
            <person name="Kudo T."/>
            <person name="Ohkuma M."/>
            <person name="Tanasupawat S."/>
        </authorList>
    </citation>
    <scope>NUCLEOTIDE SEQUENCE</scope>
    <source>
        <strain evidence="3">GKU 128</strain>
    </source>
</reference>
<comment type="caution">
    <text evidence="3">The sequence shown here is derived from an EMBL/GenBank/DDBJ whole genome shotgun (WGS) entry which is preliminary data.</text>
</comment>
<dbReference type="Gene3D" id="1.25.40.10">
    <property type="entry name" value="Tetratricopeptide repeat domain"/>
    <property type="match status" value="2"/>
</dbReference>
<protein>
    <submittedName>
        <fullName evidence="3">Tetratricopeptide repeat protein</fullName>
    </submittedName>
</protein>
<dbReference type="SUPFAM" id="SSF81901">
    <property type="entry name" value="HCP-like"/>
    <property type="match status" value="1"/>
</dbReference>
<keyword evidence="2" id="KW-0472">Membrane</keyword>
<keyword evidence="4" id="KW-1185">Reference proteome</keyword>
<name>A0A939PN16_9ACTN</name>
<dbReference type="InterPro" id="IPR052943">
    <property type="entry name" value="TMTC_O-mannosyl-trnsfr"/>
</dbReference>
<keyword evidence="2" id="KW-1133">Transmembrane helix</keyword>
<evidence type="ECO:0000256" key="2">
    <source>
        <dbReference type="SAM" id="Phobius"/>
    </source>
</evidence>
<gene>
    <name evidence="3" type="ORF">J4573_49880</name>
</gene>
<dbReference type="PANTHER" id="PTHR44809:SF1">
    <property type="entry name" value="PROTEIN O-MANNOSYL-TRANSFERASE TMTC1"/>
    <property type="match status" value="1"/>
</dbReference>
<dbReference type="Proteomes" id="UP000669179">
    <property type="component" value="Unassembled WGS sequence"/>
</dbReference>
<sequence>MSGEGGAEGGQGLVYASASLLVGIALALVGSLATNTVKVERWWYAPTVWAATALLVGAAVGLLWAKGSTGRARVLRTHALGASRRGRLPKVRVYPHGPDARGREHGGRASYVGRDVDDDVDQALLLRSAALLQGPSASGKTRTAWQAVLRLADDRPALRVLVPVAADSLAKLAAAEVRLRDTVIWLDDLDAYLGAGRLDLGTLTRLAEGTGVFIMATVRTRALAGVSAPDGALNRSAAEVVGLLRPPVRVVRELTATELERAEAHRDDAMIDGALRSGSVVRLAEHLAGGGVALERWRRGQDGEQIEGAALVSAAVYARALGHGSAFTRQALEHLAAHFLDAALAGAQEALKWATTVEDDVVACLRTDTEGLLQPFDYLVDHVQDGPLDLPEPFWRAVHDLVGPADVLQFAATARRLGHAPLAEGALRRAIAERPGDAAAQFSLGTLVWDQGDPEEAESFLRAAVSLPAAANNLAALLLERGERSAAVELFAQASEAGSPEAANNLSCLRFAENFDTGAVDDAERAFRTMAHTPEAMSNLAVLLAMTDRFEEAEGWFSNALPAGLVAVHNNYGLHLADLGRLERAEAELRQAVEGGMAEAQNNLRQMLDQLHGVDAGPDEVTFVLPPRNRGRPPQPPSPLHRRADGRSIRSQAVLLLVPDARRQIQRTLLRPSVTELRAPLLQELPARRRDTRGPTDPLLRRDRPSRTRNPPAPHHRAPRPPPLSRHSRPELARSAPGPYQ</sequence>
<evidence type="ECO:0000313" key="3">
    <source>
        <dbReference type="EMBL" id="MBO2455270.1"/>
    </source>
</evidence>
<feature type="region of interest" description="Disordered" evidence="1">
    <location>
        <begin position="618"/>
        <end position="647"/>
    </location>
</feature>
<dbReference type="InterPro" id="IPR011990">
    <property type="entry name" value="TPR-like_helical_dom_sf"/>
</dbReference>
<keyword evidence="2" id="KW-0812">Transmembrane</keyword>
<dbReference type="PANTHER" id="PTHR44809">
    <property type="match status" value="1"/>
</dbReference>
<feature type="region of interest" description="Disordered" evidence="1">
    <location>
        <begin position="681"/>
        <end position="741"/>
    </location>
</feature>